<feature type="region of interest" description="Disordered" evidence="1">
    <location>
        <begin position="91"/>
        <end position="146"/>
    </location>
</feature>
<sequence length="189" mass="20443">MLYLGSIDQRTHGFNSNKYLNTQRCLVSPCLKGRKLLIRSSIFLRRVVKPPFVPEKKVLRQCSIWGNMLGSTGEKAMEAFMQAAGKLSAKKPAAKATTSGDDDVQILKSTKRKGPTSSAPSASRRRTRASGSTPMSSTPEPSLNPGMDLAKVVADLSSSKFPGSACFLPSGDLPKAFEGVQFDLLQVMF</sequence>
<keyword evidence="2" id="KW-1185">Reference proteome</keyword>
<dbReference type="GeneID" id="108821163"/>
<dbReference type="KEGG" id="rsz:108821163"/>
<evidence type="ECO:0000313" key="3">
    <source>
        <dbReference type="RefSeq" id="XP_056844938.1"/>
    </source>
</evidence>
<gene>
    <name evidence="3" type="primary">LOC108821163</name>
</gene>
<reference evidence="2" key="1">
    <citation type="journal article" date="2019" name="Database">
        <title>The radish genome database (RadishGD): an integrated information resource for radish genomics.</title>
        <authorList>
            <person name="Yu H.J."/>
            <person name="Baek S."/>
            <person name="Lee Y.J."/>
            <person name="Cho A."/>
            <person name="Mun J.H."/>
        </authorList>
    </citation>
    <scope>NUCLEOTIDE SEQUENCE [LARGE SCALE GENOMIC DNA]</scope>
    <source>
        <strain evidence="2">cv. WK10039</strain>
    </source>
</reference>
<proteinExistence type="predicted"/>
<organism evidence="2 3">
    <name type="scientific">Raphanus sativus</name>
    <name type="common">Radish</name>
    <name type="synonym">Raphanus raphanistrum var. sativus</name>
    <dbReference type="NCBI Taxonomy" id="3726"/>
    <lineage>
        <taxon>Eukaryota</taxon>
        <taxon>Viridiplantae</taxon>
        <taxon>Streptophyta</taxon>
        <taxon>Embryophyta</taxon>
        <taxon>Tracheophyta</taxon>
        <taxon>Spermatophyta</taxon>
        <taxon>Magnoliopsida</taxon>
        <taxon>eudicotyledons</taxon>
        <taxon>Gunneridae</taxon>
        <taxon>Pentapetalae</taxon>
        <taxon>rosids</taxon>
        <taxon>malvids</taxon>
        <taxon>Brassicales</taxon>
        <taxon>Brassicaceae</taxon>
        <taxon>Brassiceae</taxon>
        <taxon>Raphanus</taxon>
    </lineage>
</organism>
<accession>A0A9W3C0I8</accession>
<name>A0A9W3C0I8_RAPSA</name>
<dbReference type="RefSeq" id="XP_056844938.1">
    <property type="nucleotide sequence ID" value="XM_056988958.1"/>
</dbReference>
<dbReference type="Proteomes" id="UP000504610">
    <property type="component" value="Chromosome 6"/>
</dbReference>
<reference evidence="3" key="2">
    <citation type="submission" date="2025-08" db="UniProtKB">
        <authorList>
            <consortium name="RefSeq"/>
        </authorList>
    </citation>
    <scope>IDENTIFICATION</scope>
    <source>
        <tissue evidence="3">Leaf</tissue>
    </source>
</reference>
<dbReference type="AlphaFoldDB" id="A0A9W3C0I8"/>
<protein>
    <submittedName>
        <fullName evidence="3">Uncharacterized protein LOC108821163 isoform X1</fullName>
    </submittedName>
</protein>
<evidence type="ECO:0000313" key="2">
    <source>
        <dbReference type="Proteomes" id="UP000504610"/>
    </source>
</evidence>
<evidence type="ECO:0000256" key="1">
    <source>
        <dbReference type="SAM" id="MobiDB-lite"/>
    </source>
</evidence>